<evidence type="ECO:0000256" key="3">
    <source>
        <dbReference type="ARBA" id="ARBA00022989"/>
    </source>
</evidence>
<comment type="caution">
    <text evidence="6">The sequence shown here is derived from an EMBL/GenBank/DDBJ whole genome shotgun (WGS) entry which is preliminary data.</text>
</comment>
<feature type="transmembrane region" description="Helical" evidence="5">
    <location>
        <begin position="104"/>
        <end position="125"/>
    </location>
</feature>
<keyword evidence="3 5" id="KW-1133">Transmembrane helix</keyword>
<feature type="transmembrane region" description="Helical" evidence="5">
    <location>
        <begin position="74"/>
        <end position="92"/>
    </location>
</feature>
<keyword evidence="7" id="KW-1185">Reference proteome</keyword>
<evidence type="ECO:0000256" key="4">
    <source>
        <dbReference type="ARBA" id="ARBA00023136"/>
    </source>
</evidence>
<feature type="transmembrane region" description="Helical" evidence="5">
    <location>
        <begin position="12"/>
        <end position="30"/>
    </location>
</feature>
<evidence type="ECO:0000256" key="2">
    <source>
        <dbReference type="ARBA" id="ARBA00022692"/>
    </source>
</evidence>
<dbReference type="Proteomes" id="UP000535491">
    <property type="component" value="Unassembled WGS sequence"/>
</dbReference>
<dbReference type="EMBL" id="JACEIQ010000021">
    <property type="protein sequence ID" value="MBA4495945.1"/>
    <property type="molecule type" value="Genomic_DNA"/>
</dbReference>
<name>A0A7W1WTU1_9BACL</name>
<dbReference type="AlphaFoldDB" id="A0A7W1WTU1"/>
<feature type="transmembrane region" description="Helical" evidence="5">
    <location>
        <begin position="166"/>
        <end position="186"/>
    </location>
</feature>
<organism evidence="6 7">
    <name type="scientific">Paenactinomyces guangxiensis</name>
    <dbReference type="NCBI Taxonomy" id="1490290"/>
    <lineage>
        <taxon>Bacteria</taxon>
        <taxon>Bacillati</taxon>
        <taxon>Bacillota</taxon>
        <taxon>Bacilli</taxon>
        <taxon>Bacillales</taxon>
        <taxon>Thermoactinomycetaceae</taxon>
        <taxon>Paenactinomyces</taxon>
    </lineage>
</organism>
<evidence type="ECO:0000313" key="7">
    <source>
        <dbReference type="Proteomes" id="UP000535491"/>
    </source>
</evidence>
<proteinExistence type="predicted"/>
<feature type="transmembrane region" description="Helical" evidence="5">
    <location>
        <begin position="137"/>
        <end position="159"/>
    </location>
</feature>
<keyword evidence="1" id="KW-1003">Cell membrane</keyword>
<sequence length="187" mass="19920">MELSIPHWGQFITLLMIAVALGMDAFSLGIGLGMKRLPLRKVAWLSLSIGLFHVLMPLAGMMLGKYLSVVMKDIAAMVGGGMLCFLGAGMLYQVIKGEEEANKFNVNSFIGVQLVSLSVSMDSLSAGLSMGLFSADLYLAIFLFGCAGALMAACGLYLGRFVGNWLGSYGEALGGFILLLLGSKFLW</sequence>
<reference evidence="6 7" key="1">
    <citation type="submission" date="2020-07" db="EMBL/GenBank/DDBJ databases">
        <authorList>
            <person name="Feng H."/>
        </authorList>
    </citation>
    <scope>NUCLEOTIDE SEQUENCE [LARGE SCALE GENOMIC DNA]</scope>
    <source>
        <strain evidence="7">s-10</strain>
    </source>
</reference>
<evidence type="ECO:0000256" key="5">
    <source>
        <dbReference type="SAM" id="Phobius"/>
    </source>
</evidence>
<dbReference type="InterPro" id="IPR003810">
    <property type="entry name" value="Mntp/YtaF"/>
</dbReference>
<accession>A0A7W1WTU1</accession>
<feature type="transmembrane region" description="Helical" evidence="5">
    <location>
        <begin position="42"/>
        <end position="62"/>
    </location>
</feature>
<keyword evidence="2 5" id="KW-0812">Transmembrane</keyword>
<dbReference type="PANTHER" id="PTHR35529">
    <property type="entry name" value="MANGANESE EFFLUX PUMP MNTP-RELATED"/>
    <property type="match status" value="1"/>
</dbReference>
<dbReference type="Pfam" id="PF02659">
    <property type="entry name" value="Mntp"/>
    <property type="match status" value="1"/>
</dbReference>
<evidence type="ECO:0000313" key="6">
    <source>
        <dbReference type="EMBL" id="MBA4495945.1"/>
    </source>
</evidence>
<protein>
    <submittedName>
        <fullName evidence="6">Manganese efflux pump</fullName>
    </submittedName>
</protein>
<keyword evidence="4 5" id="KW-0472">Membrane</keyword>
<dbReference type="RefSeq" id="WP_181753924.1">
    <property type="nucleotide sequence ID" value="NZ_JACEIQ010000021.1"/>
</dbReference>
<evidence type="ECO:0000256" key="1">
    <source>
        <dbReference type="ARBA" id="ARBA00022475"/>
    </source>
</evidence>
<gene>
    <name evidence="6" type="ORF">H1191_16770</name>
</gene>
<dbReference type="PANTHER" id="PTHR35529:SF1">
    <property type="entry name" value="MANGANESE EFFLUX PUMP MNTP-RELATED"/>
    <property type="match status" value="1"/>
</dbReference>